<evidence type="ECO:0000256" key="1">
    <source>
        <dbReference type="SAM" id="MobiDB-lite"/>
    </source>
</evidence>
<protein>
    <submittedName>
        <fullName evidence="2">Uncharacterized protein</fullName>
    </submittedName>
</protein>
<dbReference type="VEuPathDB" id="FungiDB:HpaG803703"/>
<evidence type="ECO:0000313" key="3">
    <source>
        <dbReference type="Proteomes" id="UP000011713"/>
    </source>
</evidence>
<dbReference type="InParanoid" id="M4BBP0"/>
<evidence type="ECO:0000313" key="2">
    <source>
        <dbReference type="EnsemblProtists" id="HpaP803703"/>
    </source>
</evidence>
<dbReference type="HOGENOM" id="CLU_124701_0_0_1"/>
<feature type="compositionally biased region" description="Low complexity" evidence="1">
    <location>
        <begin position="76"/>
        <end position="87"/>
    </location>
</feature>
<proteinExistence type="predicted"/>
<organism evidence="2 3">
    <name type="scientific">Hyaloperonospora arabidopsidis (strain Emoy2)</name>
    <name type="common">Downy mildew agent</name>
    <name type="synonym">Peronospora arabidopsidis</name>
    <dbReference type="NCBI Taxonomy" id="559515"/>
    <lineage>
        <taxon>Eukaryota</taxon>
        <taxon>Sar</taxon>
        <taxon>Stramenopiles</taxon>
        <taxon>Oomycota</taxon>
        <taxon>Peronosporomycetes</taxon>
        <taxon>Peronosporales</taxon>
        <taxon>Peronosporaceae</taxon>
        <taxon>Hyaloperonospora</taxon>
    </lineage>
</organism>
<feature type="compositionally biased region" description="Polar residues" evidence="1">
    <location>
        <begin position="119"/>
        <end position="132"/>
    </location>
</feature>
<dbReference type="EMBL" id="JH598105">
    <property type="status" value="NOT_ANNOTATED_CDS"/>
    <property type="molecule type" value="Genomic_DNA"/>
</dbReference>
<feature type="compositionally biased region" description="Low complexity" evidence="1">
    <location>
        <begin position="33"/>
        <end position="50"/>
    </location>
</feature>
<dbReference type="EnsemblProtists" id="HpaT803703">
    <property type="protein sequence ID" value="HpaP803703"/>
    <property type="gene ID" value="HpaG803703"/>
</dbReference>
<reference evidence="3" key="1">
    <citation type="journal article" date="2010" name="Science">
        <title>Signatures of adaptation to obligate biotrophy in the Hyaloperonospora arabidopsidis genome.</title>
        <authorList>
            <person name="Baxter L."/>
            <person name="Tripathy S."/>
            <person name="Ishaque N."/>
            <person name="Boot N."/>
            <person name="Cabral A."/>
            <person name="Kemen E."/>
            <person name="Thines M."/>
            <person name="Ah-Fong A."/>
            <person name="Anderson R."/>
            <person name="Badejoko W."/>
            <person name="Bittner-Eddy P."/>
            <person name="Boore J.L."/>
            <person name="Chibucos M.C."/>
            <person name="Coates M."/>
            <person name="Dehal P."/>
            <person name="Delehaunty K."/>
            <person name="Dong S."/>
            <person name="Downton P."/>
            <person name="Dumas B."/>
            <person name="Fabro G."/>
            <person name="Fronick C."/>
            <person name="Fuerstenberg S.I."/>
            <person name="Fulton L."/>
            <person name="Gaulin E."/>
            <person name="Govers F."/>
            <person name="Hughes L."/>
            <person name="Humphray S."/>
            <person name="Jiang R.H."/>
            <person name="Judelson H."/>
            <person name="Kamoun S."/>
            <person name="Kyung K."/>
            <person name="Meijer H."/>
            <person name="Minx P."/>
            <person name="Morris P."/>
            <person name="Nelson J."/>
            <person name="Phuntumart V."/>
            <person name="Qutob D."/>
            <person name="Rehmany A."/>
            <person name="Rougon-Cardoso A."/>
            <person name="Ryden P."/>
            <person name="Torto-Alalibo T."/>
            <person name="Studholme D."/>
            <person name="Wang Y."/>
            <person name="Win J."/>
            <person name="Wood J."/>
            <person name="Clifton S.W."/>
            <person name="Rogers J."/>
            <person name="Van den Ackerveken G."/>
            <person name="Jones J.D."/>
            <person name="McDowell J.M."/>
            <person name="Beynon J."/>
            <person name="Tyler B.M."/>
        </authorList>
    </citation>
    <scope>NUCLEOTIDE SEQUENCE [LARGE SCALE GENOMIC DNA]</scope>
    <source>
        <strain evidence="3">Emoy2</strain>
    </source>
</reference>
<sequence>MVNKPMRCTAKSVGNAAMRLRSAAAADDAKAVKAAGDKLSAASSSAGSRGDASRGLEDYDLELIYSGGSDGDTESTKPTTKTEPSKSNLRSAMSLAERCDIFGSSDESDAPSPKRSRSLEINQGGSKSQSNYDDGDAVSVTIKTTVLDVVSVLQLTPHRKPEIRTYCAVLQRRRRGCLLKECWTACPTR</sequence>
<reference evidence="2" key="2">
    <citation type="submission" date="2015-06" db="UniProtKB">
        <authorList>
            <consortium name="EnsemblProtists"/>
        </authorList>
    </citation>
    <scope>IDENTIFICATION</scope>
    <source>
        <strain evidence="2">Emoy2</strain>
    </source>
</reference>
<dbReference type="AlphaFoldDB" id="M4BBP0"/>
<dbReference type="Proteomes" id="UP000011713">
    <property type="component" value="Unassembled WGS sequence"/>
</dbReference>
<name>M4BBP0_HYAAE</name>
<keyword evidence="3" id="KW-1185">Reference proteome</keyword>
<feature type="region of interest" description="Disordered" evidence="1">
    <location>
        <begin position="102"/>
        <end position="134"/>
    </location>
</feature>
<feature type="region of interest" description="Disordered" evidence="1">
    <location>
        <begin position="33"/>
        <end position="90"/>
    </location>
</feature>
<accession>M4BBP0</accession>